<sequence>MYFRELLRNDFVNNLGRRNQKKKVIGVLIEILIMWLITPDSATVTVPKYIKTNIFLYIDYNAINLYPFLFLIL</sequence>
<dbReference type="EMBL" id="LLXI01001547">
    <property type="protein sequence ID" value="PKY54167.1"/>
    <property type="molecule type" value="Genomic_DNA"/>
</dbReference>
<evidence type="ECO:0000313" key="3">
    <source>
        <dbReference type="Proteomes" id="UP000234323"/>
    </source>
</evidence>
<evidence type="ECO:0000313" key="2">
    <source>
        <dbReference type="EMBL" id="PKY54167.1"/>
    </source>
</evidence>
<keyword evidence="3" id="KW-1185">Reference proteome</keyword>
<comment type="caution">
    <text evidence="2">The sequence shown here is derived from an EMBL/GenBank/DDBJ whole genome shotgun (WGS) entry which is preliminary data.</text>
</comment>
<proteinExistence type="predicted"/>
<keyword evidence="1" id="KW-1133">Transmembrane helix</keyword>
<protein>
    <submittedName>
        <fullName evidence="2">Uncharacterized protein</fullName>
    </submittedName>
</protein>
<evidence type="ECO:0000256" key="1">
    <source>
        <dbReference type="SAM" id="Phobius"/>
    </source>
</evidence>
<dbReference type="Proteomes" id="UP000234323">
    <property type="component" value="Unassembled WGS sequence"/>
</dbReference>
<gene>
    <name evidence="2" type="ORF">RhiirA4_409635</name>
</gene>
<dbReference type="AlphaFoldDB" id="A0A2I1H5M2"/>
<keyword evidence="1" id="KW-0472">Membrane</keyword>
<accession>A0A2I1H5M2</accession>
<name>A0A2I1H5M2_9GLOM</name>
<organism evidence="2 3">
    <name type="scientific">Rhizophagus irregularis</name>
    <dbReference type="NCBI Taxonomy" id="588596"/>
    <lineage>
        <taxon>Eukaryota</taxon>
        <taxon>Fungi</taxon>
        <taxon>Fungi incertae sedis</taxon>
        <taxon>Mucoromycota</taxon>
        <taxon>Glomeromycotina</taxon>
        <taxon>Glomeromycetes</taxon>
        <taxon>Glomerales</taxon>
        <taxon>Glomeraceae</taxon>
        <taxon>Rhizophagus</taxon>
    </lineage>
</organism>
<reference evidence="2 3" key="1">
    <citation type="submission" date="2015-10" db="EMBL/GenBank/DDBJ databases">
        <title>Genome analyses suggest a sexual origin of heterokaryosis in a supposedly ancient asexual fungus.</title>
        <authorList>
            <person name="Ropars J."/>
            <person name="Sedzielewska K."/>
            <person name="Noel J."/>
            <person name="Charron P."/>
            <person name="Farinelli L."/>
            <person name="Marton T."/>
            <person name="Kruger M."/>
            <person name="Pelin A."/>
            <person name="Brachmann A."/>
            <person name="Corradi N."/>
        </authorList>
    </citation>
    <scope>NUCLEOTIDE SEQUENCE [LARGE SCALE GENOMIC DNA]</scope>
    <source>
        <strain evidence="2 3">A4</strain>
    </source>
</reference>
<keyword evidence="1" id="KW-0812">Transmembrane</keyword>
<feature type="transmembrane region" description="Helical" evidence="1">
    <location>
        <begin position="24"/>
        <end position="42"/>
    </location>
</feature>